<dbReference type="NCBIfam" id="NF011648">
    <property type="entry name" value="PRK15066.1"/>
    <property type="match status" value="1"/>
</dbReference>
<feature type="domain" description="ABC transmembrane type-2" evidence="6">
    <location>
        <begin position="37"/>
        <end position="266"/>
    </location>
</feature>
<comment type="subcellular location">
    <subcellularLocation>
        <location evidence="1">Membrane</location>
        <topology evidence="1">Multi-pass membrane protein</topology>
    </subcellularLocation>
</comment>
<proteinExistence type="predicted"/>
<sequence>MSEGFSPEKEHRFNSLLKVNLIGFYTIVYKEIRRLLRIWVQTMVPPVITMTLYFVIFGSLIGQRIGQMEGVPYTTFIAPGLIMMSVITNSFGNVVSSFFSGKMQQHLEEMLISPLCFTTIVTGYVFGGVVRGLLVAVLVTGVAMFFTELRLEHPLVTISVVVLTAMVFSLAGLLNAIFAKNFDEISMIPTFVLAPLTYLGGVFFSLSLLSPMWQKVAMVNPILYMVNAFRYGMLGSSDIPIGLAYTIILCALITFYAAALFLLRRGTGIRS</sequence>
<keyword evidence="4 5" id="KW-0472">Membrane</keyword>
<evidence type="ECO:0000256" key="4">
    <source>
        <dbReference type="ARBA" id="ARBA00023136"/>
    </source>
</evidence>
<keyword evidence="2 5" id="KW-0812">Transmembrane</keyword>
<dbReference type="PANTHER" id="PTHR43332:SF2">
    <property type="entry name" value="INNER MEMBRANE TRANSPORT PERMEASE YADH"/>
    <property type="match status" value="1"/>
</dbReference>
<dbReference type="AlphaFoldDB" id="A0A381WPY2"/>
<dbReference type="EMBL" id="UINC01012360">
    <property type="protein sequence ID" value="SVA54017.1"/>
    <property type="molecule type" value="Genomic_DNA"/>
</dbReference>
<dbReference type="PIRSF" id="PIRSF006648">
    <property type="entry name" value="DrrB"/>
    <property type="match status" value="1"/>
</dbReference>
<evidence type="ECO:0000256" key="1">
    <source>
        <dbReference type="ARBA" id="ARBA00004141"/>
    </source>
</evidence>
<gene>
    <name evidence="7" type="ORF">METZ01_LOCUS106871</name>
</gene>
<feature type="transmembrane region" description="Helical" evidence="5">
    <location>
        <begin position="155"/>
        <end position="179"/>
    </location>
</feature>
<dbReference type="PANTHER" id="PTHR43332">
    <property type="entry name" value="INNER MEMBRANE TRANSPORT PERMEASE YADH-RELATED"/>
    <property type="match status" value="1"/>
</dbReference>
<dbReference type="InterPro" id="IPR047817">
    <property type="entry name" value="ABC2_TM_bact-type"/>
</dbReference>
<dbReference type="InterPro" id="IPR000412">
    <property type="entry name" value="ABC_2_transport"/>
</dbReference>
<evidence type="ECO:0000313" key="7">
    <source>
        <dbReference type="EMBL" id="SVA54017.1"/>
    </source>
</evidence>
<dbReference type="Pfam" id="PF01061">
    <property type="entry name" value="ABC2_membrane"/>
    <property type="match status" value="1"/>
</dbReference>
<dbReference type="PRINTS" id="PR00164">
    <property type="entry name" value="ABC2TRNSPORT"/>
</dbReference>
<reference evidence="7" key="1">
    <citation type="submission" date="2018-05" db="EMBL/GenBank/DDBJ databases">
        <authorList>
            <person name="Lanie J.A."/>
            <person name="Ng W.-L."/>
            <person name="Kazmierczak K.M."/>
            <person name="Andrzejewski T.M."/>
            <person name="Davidsen T.M."/>
            <person name="Wayne K.J."/>
            <person name="Tettelin H."/>
            <person name="Glass J.I."/>
            <person name="Rusch D."/>
            <person name="Podicherti R."/>
            <person name="Tsui H.-C.T."/>
            <person name="Winkler M.E."/>
        </authorList>
    </citation>
    <scope>NUCLEOTIDE SEQUENCE</scope>
</reference>
<evidence type="ECO:0000259" key="6">
    <source>
        <dbReference type="PROSITE" id="PS51012"/>
    </source>
</evidence>
<organism evidence="7">
    <name type="scientific">marine metagenome</name>
    <dbReference type="NCBI Taxonomy" id="408172"/>
    <lineage>
        <taxon>unclassified sequences</taxon>
        <taxon>metagenomes</taxon>
        <taxon>ecological metagenomes</taxon>
    </lineage>
</organism>
<feature type="transmembrane region" description="Helical" evidence="5">
    <location>
        <begin position="38"/>
        <end position="61"/>
    </location>
</feature>
<dbReference type="InterPro" id="IPR052522">
    <property type="entry name" value="ABC-2_transport_permease"/>
</dbReference>
<evidence type="ECO:0000256" key="3">
    <source>
        <dbReference type="ARBA" id="ARBA00022989"/>
    </source>
</evidence>
<protein>
    <recommendedName>
        <fullName evidence="6">ABC transmembrane type-2 domain-containing protein</fullName>
    </recommendedName>
</protein>
<feature type="transmembrane region" description="Helical" evidence="5">
    <location>
        <begin position="73"/>
        <end position="91"/>
    </location>
</feature>
<dbReference type="GO" id="GO:0043190">
    <property type="term" value="C:ATP-binding cassette (ABC) transporter complex"/>
    <property type="evidence" value="ECO:0007669"/>
    <property type="project" value="InterPro"/>
</dbReference>
<keyword evidence="3 5" id="KW-1133">Transmembrane helix</keyword>
<dbReference type="PROSITE" id="PS51012">
    <property type="entry name" value="ABC_TM2"/>
    <property type="match status" value="1"/>
</dbReference>
<feature type="transmembrane region" description="Helical" evidence="5">
    <location>
        <begin position="239"/>
        <end position="263"/>
    </location>
</feature>
<name>A0A381WPY2_9ZZZZ</name>
<feature type="transmembrane region" description="Helical" evidence="5">
    <location>
        <begin position="185"/>
        <end position="209"/>
    </location>
</feature>
<evidence type="ECO:0000256" key="2">
    <source>
        <dbReference type="ARBA" id="ARBA00022692"/>
    </source>
</evidence>
<accession>A0A381WPY2</accession>
<dbReference type="GO" id="GO:0140359">
    <property type="term" value="F:ABC-type transporter activity"/>
    <property type="evidence" value="ECO:0007669"/>
    <property type="project" value="InterPro"/>
</dbReference>
<feature type="transmembrane region" description="Helical" evidence="5">
    <location>
        <begin position="111"/>
        <end position="143"/>
    </location>
</feature>
<dbReference type="InterPro" id="IPR013525">
    <property type="entry name" value="ABC2_TM"/>
</dbReference>
<evidence type="ECO:0000256" key="5">
    <source>
        <dbReference type="SAM" id="Phobius"/>
    </source>
</evidence>